<keyword evidence="5" id="KW-0808">Transferase</keyword>
<dbReference type="InterPro" id="IPR004886">
    <property type="entry name" value="Glucanosyltransferase"/>
</dbReference>
<feature type="region of interest" description="Disordered" evidence="6">
    <location>
        <begin position="421"/>
        <end position="452"/>
    </location>
</feature>
<sequence length="477" mass="51331">MTRFNVLAAVCSLLATAATALDPISVQQQQFIQKSGERFMMIGVDYQPGGEGGYGTGAGDPLSNSTICLRDAALMQRLGINTIRMYNLDPTLNHDECASIFNAVGIYMVVDVNAPLAGESLDRSQPEASYTTSYLTRIFSIVEAFKDYPNILGFFAGNEIINDIPTAGPTPPYIRAVQRDLKNYIAAHASRKIPVGYSAAQVQEVLHDTWAYLECDNDGDNSRSDFFGLNSYSWCGDASSFTISKYNVLADWFNNSTIPVFFSEFGCNTPSPRLFQEIPTLYGPQMAALSGGLVYEWTQSQADYGLVQTEEDGSLKLLADFDRLQEQYNKLNITQITTQNDTATNLKPRKCSKILISNDGFSSNFDIPEPPSGADALIKNGIKNPPKGKIVEVRDTAVTVKVYKSDGSEVENLEITIQEGANSPVKNGDGLETASATSTSTDGPKPSATKKGGAGVVRAVGGGFGAAAAALVLALLM</sequence>
<keyword evidence="9" id="KW-1185">Reference proteome</keyword>
<keyword evidence="3 5" id="KW-0732">Signal</keyword>
<feature type="transmembrane region" description="Helical" evidence="7">
    <location>
        <begin position="455"/>
        <end position="476"/>
    </location>
</feature>
<evidence type="ECO:0000313" key="8">
    <source>
        <dbReference type="EMBL" id="SMQ53997.1"/>
    </source>
</evidence>
<feature type="signal peptide" evidence="5">
    <location>
        <begin position="1"/>
        <end position="20"/>
    </location>
</feature>
<keyword evidence="4" id="KW-0325">Glycoprotein</keyword>
<dbReference type="EC" id="2.4.1.-" evidence="5"/>
<keyword evidence="7" id="KW-0812">Transmembrane</keyword>
<dbReference type="InterPro" id="IPR017853">
    <property type="entry name" value="GH"/>
</dbReference>
<dbReference type="EMBL" id="LT853700">
    <property type="protein sequence ID" value="SMQ53997.1"/>
    <property type="molecule type" value="Genomic_DNA"/>
</dbReference>
<keyword evidence="5" id="KW-0336">GPI-anchor</keyword>
<dbReference type="Gene3D" id="3.20.20.80">
    <property type="entry name" value="Glycosidases"/>
    <property type="match status" value="1"/>
</dbReference>
<dbReference type="GO" id="GO:0071970">
    <property type="term" value="P:fungal-type cell wall (1-&gt;3)-beta-D-glucan biosynthetic process"/>
    <property type="evidence" value="ECO:0007669"/>
    <property type="project" value="TreeGrafter"/>
</dbReference>
<proteinExistence type="inferred from homology"/>
<evidence type="ECO:0000256" key="6">
    <source>
        <dbReference type="SAM" id="MobiDB-lite"/>
    </source>
</evidence>
<keyword evidence="5" id="KW-0449">Lipoprotein</keyword>
<dbReference type="PANTHER" id="PTHR31468:SF4">
    <property type="entry name" value="1,3-BETA-GLUCANOSYLTRANSFERASE GAS3-RELATED"/>
    <property type="match status" value="1"/>
</dbReference>
<protein>
    <recommendedName>
        <fullName evidence="5">1,3-beta-glucanosyltransferase</fullName>
        <ecNumber evidence="5">2.4.1.-</ecNumber>
    </recommendedName>
</protein>
<organism evidence="8 9">
    <name type="scientific">Zymoseptoria tritici (strain ST99CH_3D7)</name>
    <dbReference type="NCBI Taxonomy" id="1276538"/>
    <lineage>
        <taxon>Eukaryota</taxon>
        <taxon>Fungi</taxon>
        <taxon>Dikarya</taxon>
        <taxon>Ascomycota</taxon>
        <taxon>Pezizomycotina</taxon>
        <taxon>Dothideomycetes</taxon>
        <taxon>Dothideomycetidae</taxon>
        <taxon>Mycosphaerellales</taxon>
        <taxon>Mycosphaerellaceae</taxon>
        <taxon>Zymoseptoria</taxon>
    </lineage>
</organism>
<dbReference type="SUPFAM" id="SSF51445">
    <property type="entry name" value="(Trans)glycosidases"/>
    <property type="match status" value="1"/>
</dbReference>
<comment type="function">
    <text evidence="5">Splits internally a 1,3-beta-glucan molecule and transfers the newly generated reducing end (the donor) to the non-reducing end of another 1,3-beta-glucan molecule (the acceptor) forming a 1,3-beta linkage, resulting in the elongation of 1,3-beta-glucan chains in the cell wall.</text>
</comment>
<keyword evidence="5 7" id="KW-0472">Membrane</keyword>
<evidence type="ECO:0000256" key="4">
    <source>
        <dbReference type="ARBA" id="ARBA00023180"/>
    </source>
</evidence>
<accession>A0A1X7S470</accession>
<dbReference type="GO" id="GO:0098552">
    <property type="term" value="C:side of membrane"/>
    <property type="evidence" value="ECO:0007669"/>
    <property type="project" value="UniProtKB-KW"/>
</dbReference>
<evidence type="ECO:0000256" key="3">
    <source>
        <dbReference type="ARBA" id="ARBA00022729"/>
    </source>
</evidence>
<comment type="subcellular location">
    <subcellularLocation>
        <location evidence="1 5">Cell membrane</location>
        <topology evidence="1 5">Lipid-anchor</topology>
        <topology evidence="1 5">GPI-anchor</topology>
    </subcellularLocation>
</comment>
<dbReference type="GO" id="GO:0031505">
    <property type="term" value="P:fungal-type cell wall organization"/>
    <property type="evidence" value="ECO:0007669"/>
    <property type="project" value="TreeGrafter"/>
</dbReference>
<feature type="chain" id="PRO_5011810837" description="1,3-beta-glucanosyltransferase" evidence="5">
    <location>
        <begin position="21"/>
        <end position="477"/>
    </location>
</feature>
<dbReference type="AlphaFoldDB" id="A0A1X7S470"/>
<comment type="similarity">
    <text evidence="2 5">Belongs to the glycosyl hydrolase 72 family.</text>
</comment>
<dbReference type="GO" id="GO:0005886">
    <property type="term" value="C:plasma membrane"/>
    <property type="evidence" value="ECO:0007669"/>
    <property type="project" value="UniProtKB-SubCell"/>
</dbReference>
<dbReference type="PANTHER" id="PTHR31468">
    <property type="entry name" value="1,3-BETA-GLUCANOSYLTRANSFERASE GAS1"/>
    <property type="match status" value="1"/>
</dbReference>
<evidence type="ECO:0000256" key="7">
    <source>
        <dbReference type="SAM" id="Phobius"/>
    </source>
</evidence>
<dbReference type="GO" id="GO:0042124">
    <property type="term" value="F:1,3-beta-glucanosyltransferase activity"/>
    <property type="evidence" value="ECO:0007669"/>
    <property type="project" value="TreeGrafter"/>
</dbReference>
<name>A0A1X7S470_ZYMT9</name>
<evidence type="ECO:0000313" key="9">
    <source>
        <dbReference type="Proteomes" id="UP000215127"/>
    </source>
</evidence>
<dbReference type="STRING" id="1276538.A0A1X7S470"/>
<dbReference type="Pfam" id="PF03198">
    <property type="entry name" value="Glyco_hydro_72"/>
    <property type="match status" value="1"/>
</dbReference>
<gene>
    <name evidence="8" type="ORF">ZT3D7_G9151</name>
</gene>
<evidence type="ECO:0000256" key="5">
    <source>
        <dbReference type="RuleBase" id="RU361209"/>
    </source>
</evidence>
<dbReference type="Proteomes" id="UP000215127">
    <property type="component" value="Chromosome 9"/>
</dbReference>
<evidence type="ECO:0000256" key="2">
    <source>
        <dbReference type="ARBA" id="ARBA00007528"/>
    </source>
</evidence>
<evidence type="ECO:0000256" key="1">
    <source>
        <dbReference type="ARBA" id="ARBA00004609"/>
    </source>
</evidence>
<keyword evidence="7" id="KW-1133">Transmembrane helix</keyword>
<reference evidence="8 9" key="1">
    <citation type="submission" date="2016-06" db="EMBL/GenBank/DDBJ databases">
        <authorList>
            <person name="Kjaerup R.B."/>
            <person name="Dalgaard T.S."/>
            <person name="Juul-Madsen H.R."/>
        </authorList>
    </citation>
    <scope>NUCLEOTIDE SEQUENCE [LARGE SCALE GENOMIC DNA]</scope>
</reference>